<evidence type="ECO:0000259" key="1">
    <source>
        <dbReference type="Pfam" id="PF00814"/>
    </source>
</evidence>
<feature type="domain" description="Gcp-like" evidence="1">
    <location>
        <begin position="52"/>
        <end position="164"/>
    </location>
</feature>
<dbReference type="EMBL" id="LT608328">
    <property type="protein sequence ID" value="SCM59023.1"/>
    <property type="molecule type" value="Genomic_DNA"/>
</dbReference>
<protein>
    <submittedName>
        <fullName evidence="2">tRNA threonylcarbamoyladenosine biosynthesis protein TsaB</fullName>
    </submittedName>
</protein>
<accession>A0A1G4G8Z4</accession>
<dbReference type="STRING" id="1642646.ING2E5A_2210"/>
<dbReference type="NCBIfam" id="TIGR03725">
    <property type="entry name" value="T6A_YeaZ"/>
    <property type="match status" value="1"/>
</dbReference>
<gene>
    <name evidence="2" type="primary">tsaB</name>
    <name evidence="2" type="ORF">ING2E5A_2210</name>
</gene>
<dbReference type="Gene3D" id="3.30.420.40">
    <property type="match status" value="2"/>
</dbReference>
<dbReference type="PANTHER" id="PTHR11735:SF11">
    <property type="entry name" value="TRNA THREONYLCARBAMOYLADENOSINE BIOSYNTHESIS PROTEIN TSAB"/>
    <property type="match status" value="1"/>
</dbReference>
<dbReference type="InterPro" id="IPR043129">
    <property type="entry name" value="ATPase_NBD"/>
</dbReference>
<reference evidence="2 3" key="1">
    <citation type="submission" date="2016-08" db="EMBL/GenBank/DDBJ databases">
        <authorList>
            <person name="Seilhamer J.J."/>
        </authorList>
    </citation>
    <scope>NUCLEOTIDE SEQUENCE [LARGE SCALE GENOMIC DNA]</scope>
    <source>
        <strain evidence="2">ING2-E5A</strain>
    </source>
</reference>
<dbReference type="InterPro" id="IPR000905">
    <property type="entry name" value="Gcp-like_dom"/>
</dbReference>
<name>A0A1G4G8Z4_9BACT</name>
<evidence type="ECO:0000313" key="3">
    <source>
        <dbReference type="Proteomes" id="UP000178485"/>
    </source>
</evidence>
<dbReference type="GO" id="GO:0005829">
    <property type="term" value="C:cytosol"/>
    <property type="evidence" value="ECO:0007669"/>
    <property type="project" value="TreeGrafter"/>
</dbReference>
<dbReference type="GO" id="GO:0002949">
    <property type="term" value="P:tRNA threonylcarbamoyladenosine modification"/>
    <property type="evidence" value="ECO:0007669"/>
    <property type="project" value="InterPro"/>
</dbReference>
<evidence type="ECO:0000313" key="2">
    <source>
        <dbReference type="EMBL" id="SCM59023.1"/>
    </source>
</evidence>
<dbReference type="KEGG" id="pmuc:ING2E5A_2210"/>
<dbReference type="CDD" id="cd24032">
    <property type="entry name" value="ASKHA_NBD_TsaB"/>
    <property type="match status" value="1"/>
</dbReference>
<proteinExistence type="predicted"/>
<dbReference type="Proteomes" id="UP000178485">
    <property type="component" value="Chromosome i"/>
</dbReference>
<dbReference type="Pfam" id="PF00814">
    <property type="entry name" value="TsaD"/>
    <property type="match status" value="1"/>
</dbReference>
<keyword evidence="3" id="KW-1185">Reference proteome</keyword>
<sequence length="246" mass="27006">MCSLFFLYLRHLKCESENMPTIIHIETATEVCSAALSSAGEVLLLKENLNGQSHATSLGVYVEEMMQYVREKGIRIDAISVSSGPGSYTGLRIGVSEAKGLSYGLDIPLIAIPTHKIMASLMRGKAGSDYLLCPMIDARRMEVYTTIYDIDLNIVRATSADIVDGESYADLLEKRKILFFGNGAEKCSEIIQHPNATFVPGIKPTAAAMTDLAEKAFAVADFVDSAYFEPFYLKEFIATIPRNKVI</sequence>
<dbReference type="PANTHER" id="PTHR11735">
    <property type="entry name" value="TRNA N6-ADENOSINE THREONYLCARBAMOYLTRANSFERASE"/>
    <property type="match status" value="1"/>
</dbReference>
<organism evidence="2 3">
    <name type="scientific">Petrimonas mucosa</name>
    <dbReference type="NCBI Taxonomy" id="1642646"/>
    <lineage>
        <taxon>Bacteria</taxon>
        <taxon>Pseudomonadati</taxon>
        <taxon>Bacteroidota</taxon>
        <taxon>Bacteroidia</taxon>
        <taxon>Bacteroidales</taxon>
        <taxon>Dysgonomonadaceae</taxon>
        <taxon>Petrimonas</taxon>
    </lineage>
</organism>
<dbReference type="InterPro" id="IPR022496">
    <property type="entry name" value="T6A_TsaB"/>
</dbReference>
<dbReference type="SUPFAM" id="SSF53067">
    <property type="entry name" value="Actin-like ATPase domain"/>
    <property type="match status" value="2"/>
</dbReference>
<dbReference type="AlphaFoldDB" id="A0A1G4G8Z4"/>